<keyword evidence="10" id="KW-1015">Disulfide bond</keyword>
<keyword evidence="8 14" id="KW-0297">G-protein coupled receptor</keyword>
<dbReference type="InterPro" id="IPR001391">
    <property type="entry name" value="Opsin_lateye"/>
</dbReference>
<evidence type="ECO:0000256" key="12">
    <source>
        <dbReference type="ARBA" id="ARBA00023224"/>
    </source>
</evidence>
<accession>A0A8X6PVT1</accession>
<evidence type="ECO:0000256" key="5">
    <source>
        <dbReference type="ARBA" id="ARBA00022925"/>
    </source>
</evidence>
<feature type="compositionally biased region" description="Basic and acidic residues" evidence="15">
    <location>
        <begin position="444"/>
        <end position="466"/>
    </location>
</feature>
<evidence type="ECO:0000256" key="11">
    <source>
        <dbReference type="ARBA" id="ARBA00023170"/>
    </source>
</evidence>
<dbReference type="GO" id="GO:0016020">
    <property type="term" value="C:membrane"/>
    <property type="evidence" value="ECO:0007669"/>
    <property type="project" value="UniProtKB-SubCell"/>
</dbReference>
<dbReference type="InterPro" id="IPR001760">
    <property type="entry name" value="Opsin"/>
</dbReference>
<dbReference type="GO" id="GO:0009881">
    <property type="term" value="F:photoreceptor activity"/>
    <property type="evidence" value="ECO:0007669"/>
    <property type="project" value="UniProtKB-KW"/>
</dbReference>
<dbReference type="PROSITE" id="PS00237">
    <property type="entry name" value="G_PROTEIN_RECEP_F1_1"/>
    <property type="match status" value="1"/>
</dbReference>
<evidence type="ECO:0000256" key="2">
    <source>
        <dbReference type="ARBA" id="ARBA00022543"/>
    </source>
</evidence>
<feature type="transmembrane region" description="Helical" evidence="14">
    <location>
        <begin position="402"/>
        <end position="422"/>
    </location>
</feature>
<gene>
    <name evidence="17" type="ORF">NPIL_511941</name>
</gene>
<feature type="compositionally biased region" description="Basic and acidic residues" evidence="15">
    <location>
        <begin position="1"/>
        <end position="13"/>
    </location>
</feature>
<dbReference type="PANTHER" id="PTHR24240">
    <property type="entry name" value="OPSIN"/>
    <property type="match status" value="1"/>
</dbReference>
<dbReference type="PROSITE" id="PS00238">
    <property type="entry name" value="OPSIN"/>
    <property type="match status" value="1"/>
</dbReference>
<name>A0A8X6PVT1_NEPPI</name>
<dbReference type="FunFam" id="1.20.1070.10:FF:000044">
    <property type="entry name" value="Opsin, ultraviolet-sensitive"/>
    <property type="match status" value="1"/>
</dbReference>
<dbReference type="GO" id="GO:0007601">
    <property type="term" value="P:visual perception"/>
    <property type="evidence" value="ECO:0007669"/>
    <property type="project" value="UniProtKB-KW"/>
</dbReference>
<dbReference type="Proteomes" id="UP000887013">
    <property type="component" value="Unassembled WGS sequence"/>
</dbReference>
<dbReference type="GO" id="GO:0004930">
    <property type="term" value="F:G protein-coupled receptor activity"/>
    <property type="evidence" value="ECO:0007669"/>
    <property type="project" value="UniProtKB-KW"/>
</dbReference>
<keyword evidence="5 14" id="KW-0681">Retinal protein</keyword>
<evidence type="ECO:0000256" key="4">
    <source>
        <dbReference type="ARBA" id="ARBA00022692"/>
    </source>
</evidence>
<feature type="domain" description="G-protein coupled receptors family 1 profile" evidence="16">
    <location>
        <begin position="156"/>
        <end position="420"/>
    </location>
</feature>
<keyword evidence="9 14" id="KW-0472">Membrane</keyword>
<dbReference type="CDD" id="cd15079">
    <property type="entry name" value="7tmA_photoreceptors_insect"/>
    <property type="match status" value="1"/>
</dbReference>
<evidence type="ECO:0000256" key="10">
    <source>
        <dbReference type="ARBA" id="ARBA00023157"/>
    </source>
</evidence>
<proteinExistence type="inferred from homology"/>
<dbReference type="AlphaFoldDB" id="A0A8X6PVT1"/>
<sequence length="466" mass="52153">MLSRFACEEKTSPCEEPEDNERSHSCKAKRFLVVLLASNFCKRFTALFSLRVTLVDRNYPSLSIDLPSSVMSVQALNSAFMAPRGMLGAPANLGAPVPYDGAFFPYQRNATVVDSVPSEILHMIHEHWYQFPPMNPLWHSLLGLAMIILGIVSVIGNGMVIYLMTSTKSLKTPTNMLIVNLAFSDFCMMAFMMPTMAANCFAETWILGPLMCEIYGMAGSLFGCVSIWTMVMIAFDRYNVIVRGMSADPLTSKKATIQILLVWVWSAAWTLLPFFGWNRYVPEGNMTSCTVDYLTKDWSSTSYVIIYGFFVYFVPLFTLIYNYTFIVRSVANHEKELREQAKKMNVSSLRANSDQQKQSAECRLAKIAMMTVGLWFIAWTPYLSIAWSGVFSTGKRLTPLATIWGSVFAKAVAVYNPIVYGISHPKYRAALHQKFPSLACATDNGDHGSDTKSESTVVSDEKPPKI</sequence>
<keyword evidence="2 14" id="KW-0600">Photoreceptor protein</keyword>
<dbReference type="InterPro" id="IPR000276">
    <property type="entry name" value="GPCR_Rhodpsn"/>
</dbReference>
<evidence type="ECO:0000313" key="18">
    <source>
        <dbReference type="Proteomes" id="UP000887013"/>
    </source>
</evidence>
<evidence type="ECO:0000256" key="15">
    <source>
        <dbReference type="SAM" id="MobiDB-lite"/>
    </source>
</evidence>
<feature type="transmembrane region" description="Helical" evidence="14">
    <location>
        <begin position="255"/>
        <end position="277"/>
    </location>
</feature>
<evidence type="ECO:0000256" key="9">
    <source>
        <dbReference type="ARBA" id="ARBA00023136"/>
    </source>
</evidence>
<feature type="region of interest" description="Disordered" evidence="15">
    <location>
        <begin position="442"/>
        <end position="466"/>
    </location>
</feature>
<dbReference type="GO" id="GO:0007602">
    <property type="term" value="P:phototransduction"/>
    <property type="evidence" value="ECO:0007669"/>
    <property type="project" value="UniProtKB-KW"/>
</dbReference>
<organism evidence="17 18">
    <name type="scientific">Nephila pilipes</name>
    <name type="common">Giant wood spider</name>
    <name type="synonym">Nephila maculata</name>
    <dbReference type="NCBI Taxonomy" id="299642"/>
    <lineage>
        <taxon>Eukaryota</taxon>
        <taxon>Metazoa</taxon>
        <taxon>Ecdysozoa</taxon>
        <taxon>Arthropoda</taxon>
        <taxon>Chelicerata</taxon>
        <taxon>Arachnida</taxon>
        <taxon>Araneae</taxon>
        <taxon>Araneomorphae</taxon>
        <taxon>Entelegynae</taxon>
        <taxon>Araneoidea</taxon>
        <taxon>Nephilidae</taxon>
        <taxon>Nephila</taxon>
    </lineage>
</organism>
<dbReference type="EMBL" id="BMAW01119250">
    <property type="protein sequence ID" value="GFT83740.1"/>
    <property type="molecule type" value="Genomic_DNA"/>
</dbReference>
<dbReference type="Pfam" id="PF00001">
    <property type="entry name" value="7tm_1"/>
    <property type="match status" value="1"/>
</dbReference>
<keyword evidence="6 14" id="KW-1133">Transmembrane helix</keyword>
<dbReference type="PROSITE" id="PS50262">
    <property type="entry name" value="G_PROTEIN_RECEP_F1_2"/>
    <property type="match status" value="1"/>
</dbReference>
<evidence type="ECO:0000259" key="16">
    <source>
        <dbReference type="PROSITE" id="PS50262"/>
    </source>
</evidence>
<evidence type="ECO:0000256" key="3">
    <source>
        <dbReference type="ARBA" id="ARBA00022606"/>
    </source>
</evidence>
<dbReference type="InterPro" id="IPR027430">
    <property type="entry name" value="Retinal_BS"/>
</dbReference>
<dbReference type="OrthoDB" id="9996086at2759"/>
<comment type="caution">
    <text evidence="17">The sequence shown here is derived from an EMBL/GenBank/DDBJ whole genome shotgun (WGS) entry which is preliminary data.</text>
</comment>
<dbReference type="PRINTS" id="PR00237">
    <property type="entry name" value="GPCRRHODOPSN"/>
</dbReference>
<dbReference type="PRINTS" id="PR00578">
    <property type="entry name" value="OPSINLTRLEYE"/>
</dbReference>
<evidence type="ECO:0000313" key="17">
    <source>
        <dbReference type="EMBL" id="GFT83740.1"/>
    </source>
</evidence>
<evidence type="ECO:0000256" key="8">
    <source>
        <dbReference type="ARBA" id="ARBA00023040"/>
    </source>
</evidence>
<keyword evidence="13" id="KW-0844">Vision</keyword>
<dbReference type="Gene3D" id="1.20.1070.10">
    <property type="entry name" value="Rhodopsin 7-helix transmembrane proteins"/>
    <property type="match status" value="1"/>
</dbReference>
<feature type="transmembrane region" description="Helical" evidence="14">
    <location>
        <begin position="176"/>
        <end position="194"/>
    </location>
</feature>
<comment type="similarity">
    <text evidence="14">Belongs to the G-protein coupled receptor 1 family. Opsin subfamily.</text>
</comment>
<feature type="transmembrane region" description="Helical" evidence="14">
    <location>
        <begin position="214"/>
        <end position="235"/>
    </location>
</feature>
<dbReference type="SUPFAM" id="SSF81321">
    <property type="entry name" value="Family A G protein-coupled receptor-like"/>
    <property type="match status" value="1"/>
</dbReference>
<evidence type="ECO:0000256" key="6">
    <source>
        <dbReference type="ARBA" id="ARBA00022989"/>
    </source>
</evidence>
<keyword evidence="7 14" id="KW-0157">Chromophore</keyword>
<feature type="transmembrane region" description="Helical" evidence="14">
    <location>
        <begin position="137"/>
        <end position="164"/>
    </location>
</feature>
<feature type="transmembrane region" description="Helical" evidence="14">
    <location>
        <begin position="367"/>
        <end position="390"/>
    </location>
</feature>
<keyword evidence="3 14" id="KW-0716">Sensory transduction</keyword>
<keyword evidence="18" id="KW-1185">Reference proteome</keyword>
<feature type="transmembrane region" description="Helical" evidence="14">
    <location>
        <begin position="304"/>
        <end position="325"/>
    </location>
</feature>
<evidence type="ECO:0000256" key="7">
    <source>
        <dbReference type="ARBA" id="ARBA00022991"/>
    </source>
</evidence>
<evidence type="ECO:0000256" key="13">
    <source>
        <dbReference type="ARBA" id="ARBA00023305"/>
    </source>
</evidence>
<dbReference type="InterPro" id="IPR050125">
    <property type="entry name" value="GPCR_opsins"/>
</dbReference>
<keyword evidence="11 14" id="KW-0675">Receptor</keyword>
<dbReference type="InterPro" id="IPR017452">
    <property type="entry name" value="GPCR_Rhodpsn_7TM"/>
</dbReference>
<keyword evidence="12 14" id="KW-0807">Transducer</keyword>
<comment type="subcellular location">
    <subcellularLocation>
        <location evidence="1 14">Membrane</location>
        <topology evidence="1 14">Multi-pass membrane protein</topology>
    </subcellularLocation>
</comment>
<reference evidence="17" key="1">
    <citation type="submission" date="2020-08" db="EMBL/GenBank/DDBJ databases">
        <title>Multicomponent nature underlies the extraordinary mechanical properties of spider dragline silk.</title>
        <authorList>
            <person name="Kono N."/>
            <person name="Nakamura H."/>
            <person name="Mori M."/>
            <person name="Yoshida Y."/>
            <person name="Ohtoshi R."/>
            <person name="Malay A.D."/>
            <person name="Moran D.A.P."/>
            <person name="Tomita M."/>
            <person name="Numata K."/>
            <person name="Arakawa K."/>
        </authorList>
    </citation>
    <scope>NUCLEOTIDE SEQUENCE</scope>
</reference>
<feature type="region of interest" description="Disordered" evidence="15">
    <location>
        <begin position="1"/>
        <end position="21"/>
    </location>
</feature>
<evidence type="ECO:0000256" key="14">
    <source>
        <dbReference type="RuleBase" id="RU004951"/>
    </source>
</evidence>
<dbReference type="PRINTS" id="PR00238">
    <property type="entry name" value="OPSIN"/>
</dbReference>
<keyword evidence="4 14" id="KW-0812">Transmembrane</keyword>
<evidence type="ECO:0000256" key="1">
    <source>
        <dbReference type="ARBA" id="ARBA00004141"/>
    </source>
</evidence>
<protein>
    <submittedName>
        <fullName evidence="17">Ocellar opsin</fullName>
    </submittedName>
</protein>